<dbReference type="EMBL" id="BGPR01054801">
    <property type="protein sequence ID" value="GBO31491.1"/>
    <property type="molecule type" value="Genomic_DNA"/>
</dbReference>
<evidence type="ECO:0000313" key="3">
    <source>
        <dbReference type="Proteomes" id="UP000499080"/>
    </source>
</evidence>
<evidence type="ECO:0000313" key="2">
    <source>
        <dbReference type="EMBL" id="GBO31491.1"/>
    </source>
</evidence>
<keyword evidence="3" id="KW-1185">Reference proteome</keyword>
<evidence type="ECO:0008006" key="4">
    <source>
        <dbReference type="Google" id="ProtNLM"/>
    </source>
</evidence>
<sequence length="129" mass="15060">MQFRKQIQAWKCANRKWNLFGKEKGYGWQRVFRSHAKALANFPDAVKAVLFKLEGLCLCCEVYRADRKMNMPESSSFAFPKLDGSNYTSWKGDMKATDDENSKENKRPRIKMDPRLKSIWEKTAKDGTQ</sequence>
<name>A0A4Y2W3P6_ARAVE</name>
<comment type="caution">
    <text evidence="2">The sequence shown here is derived from an EMBL/GenBank/DDBJ whole genome shotgun (WGS) entry which is preliminary data.</text>
</comment>
<feature type="region of interest" description="Disordered" evidence="1">
    <location>
        <begin position="90"/>
        <end position="129"/>
    </location>
</feature>
<feature type="compositionally biased region" description="Basic and acidic residues" evidence="1">
    <location>
        <begin position="92"/>
        <end position="129"/>
    </location>
</feature>
<reference evidence="2 3" key="1">
    <citation type="journal article" date="2019" name="Sci. Rep.">
        <title>Orb-weaving spider Araneus ventricosus genome elucidates the spidroin gene catalogue.</title>
        <authorList>
            <person name="Kono N."/>
            <person name="Nakamura H."/>
            <person name="Ohtoshi R."/>
            <person name="Moran D.A.P."/>
            <person name="Shinohara A."/>
            <person name="Yoshida Y."/>
            <person name="Fujiwara M."/>
            <person name="Mori M."/>
            <person name="Tomita M."/>
            <person name="Arakawa K."/>
        </authorList>
    </citation>
    <scope>NUCLEOTIDE SEQUENCE [LARGE SCALE GENOMIC DNA]</scope>
</reference>
<proteinExistence type="predicted"/>
<accession>A0A4Y2W3P6</accession>
<dbReference type="Proteomes" id="UP000499080">
    <property type="component" value="Unassembled WGS sequence"/>
</dbReference>
<protein>
    <recommendedName>
        <fullName evidence="4">DUF4219 domain-containing protein</fullName>
    </recommendedName>
</protein>
<dbReference type="AlphaFoldDB" id="A0A4Y2W3P6"/>
<evidence type="ECO:0000256" key="1">
    <source>
        <dbReference type="SAM" id="MobiDB-lite"/>
    </source>
</evidence>
<gene>
    <name evidence="2" type="ORF">AVEN_12159_1</name>
</gene>
<organism evidence="2 3">
    <name type="scientific">Araneus ventricosus</name>
    <name type="common">Orbweaver spider</name>
    <name type="synonym">Epeira ventricosa</name>
    <dbReference type="NCBI Taxonomy" id="182803"/>
    <lineage>
        <taxon>Eukaryota</taxon>
        <taxon>Metazoa</taxon>
        <taxon>Ecdysozoa</taxon>
        <taxon>Arthropoda</taxon>
        <taxon>Chelicerata</taxon>
        <taxon>Arachnida</taxon>
        <taxon>Araneae</taxon>
        <taxon>Araneomorphae</taxon>
        <taxon>Entelegynae</taxon>
        <taxon>Araneoidea</taxon>
        <taxon>Araneidae</taxon>
        <taxon>Araneus</taxon>
    </lineage>
</organism>